<dbReference type="AlphaFoldDB" id="A0A3M7EM37"/>
<sequence length="427" mass="47662">MTAEESLLTIRSDGIYHGIPVFPDNVGGLTAIITGANGISGTHMLRVLCKHPKRWSKIYALSRRAPYMDLPPHVEHVTMDLLQSPGQIARQLKEGDIKADYVFFFAYIQPSPAPGRSIWSAAEELVKVNKSLLSNFLEGLAGANAVPKRVLLQLGAKYYGVHLGPTTIPQEESDARVLLEPNFYYDQEDYLKRFCEEHHCAWNTTRPSWVPGAAPDAAMNLVYPLAVYGAIQKHLNRPLVYPGDLKSWENLHVLSTATLNCYLAEWAVLTEVAANKSFNAGDDSPFTWGKFWPKFANYLGIAYEGPQINTAGLLEEHSGQSTLPRGWGPVGTIRYRFKLADWAKQPEVSAAWEEIAEESNLQNKTLGDVDRVFGFIDAAILNSWPTSYSNTELRKNGFFGFVDSTESIFKVFEEFVGLDMLPDYFSG</sequence>
<dbReference type="PANTHER" id="PTHR32487">
    <property type="entry name" value="3-OXO-DELTA(4,5)-STEROID 5-BETA-REDUCTASE"/>
    <property type="match status" value="1"/>
</dbReference>
<proteinExistence type="predicted"/>
<gene>
    <name evidence="2" type="ORF">D0862_13544</name>
</gene>
<comment type="caution">
    <text evidence="2">The sequence shown here is derived from an EMBL/GenBank/DDBJ whole genome shotgun (WGS) entry which is preliminary data.</text>
</comment>
<dbReference type="Gene3D" id="3.40.50.720">
    <property type="entry name" value="NAD(P)-binding Rossmann-like Domain"/>
    <property type="match status" value="1"/>
</dbReference>
<dbReference type="PANTHER" id="PTHR32487:SF29">
    <property type="entry name" value="NAD-DEPENDENT EPIMERASE_DEHYDRATASE DOMAIN-CONTAINING PROTEIN"/>
    <property type="match status" value="1"/>
</dbReference>
<dbReference type="EMBL" id="QWIQ01000760">
    <property type="protein sequence ID" value="RMY77550.1"/>
    <property type="molecule type" value="Genomic_DNA"/>
</dbReference>
<dbReference type="InterPro" id="IPR055222">
    <property type="entry name" value="PRISE-like_Rossmann-fold"/>
</dbReference>
<protein>
    <recommendedName>
        <fullName evidence="1">PRISE-like Rossmann-fold domain-containing protein</fullName>
    </recommendedName>
</protein>
<dbReference type="SUPFAM" id="SSF51735">
    <property type="entry name" value="NAD(P)-binding Rossmann-fold domains"/>
    <property type="match status" value="1"/>
</dbReference>
<accession>A0A3M7EM37</accession>
<dbReference type="CDD" id="cd08948">
    <property type="entry name" value="5beta-POR_like_SDR_a"/>
    <property type="match status" value="1"/>
</dbReference>
<dbReference type="VEuPathDB" id="FungiDB:BTJ68_00544"/>
<evidence type="ECO:0000313" key="3">
    <source>
        <dbReference type="Proteomes" id="UP000281468"/>
    </source>
</evidence>
<dbReference type="Pfam" id="PF22917">
    <property type="entry name" value="PRISE"/>
    <property type="match status" value="1"/>
</dbReference>
<reference evidence="2 3" key="1">
    <citation type="journal article" date="2018" name="BMC Genomics">
        <title>Genomic evidence for intraspecific hybridization in a clonal and extremely halotolerant yeast.</title>
        <authorList>
            <person name="Gostincar C."/>
            <person name="Stajich J.E."/>
            <person name="Zupancic J."/>
            <person name="Zalar P."/>
            <person name="Gunde-Cimerman N."/>
        </authorList>
    </citation>
    <scope>NUCLEOTIDE SEQUENCE [LARGE SCALE GENOMIC DNA]</scope>
    <source>
        <strain evidence="2 3">EXF-171</strain>
    </source>
</reference>
<dbReference type="Proteomes" id="UP000281468">
    <property type="component" value="Unassembled WGS sequence"/>
</dbReference>
<evidence type="ECO:0000259" key="1">
    <source>
        <dbReference type="Pfam" id="PF22917"/>
    </source>
</evidence>
<name>A0A3M7EM37_HORWE</name>
<dbReference type="InterPro" id="IPR036291">
    <property type="entry name" value="NAD(P)-bd_dom_sf"/>
</dbReference>
<feature type="domain" description="PRISE-like Rossmann-fold" evidence="1">
    <location>
        <begin position="128"/>
        <end position="301"/>
    </location>
</feature>
<organism evidence="2 3">
    <name type="scientific">Hortaea werneckii</name>
    <name type="common">Black yeast</name>
    <name type="synonym">Cladosporium werneckii</name>
    <dbReference type="NCBI Taxonomy" id="91943"/>
    <lineage>
        <taxon>Eukaryota</taxon>
        <taxon>Fungi</taxon>
        <taxon>Dikarya</taxon>
        <taxon>Ascomycota</taxon>
        <taxon>Pezizomycotina</taxon>
        <taxon>Dothideomycetes</taxon>
        <taxon>Dothideomycetidae</taxon>
        <taxon>Mycosphaerellales</taxon>
        <taxon>Teratosphaeriaceae</taxon>
        <taxon>Hortaea</taxon>
    </lineage>
</organism>
<evidence type="ECO:0000313" key="2">
    <source>
        <dbReference type="EMBL" id="RMY77550.1"/>
    </source>
</evidence>